<comment type="caution">
    <text evidence="1">The sequence shown here is derived from an EMBL/GenBank/DDBJ whole genome shotgun (WGS) entry which is preliminary data.</text>
</comment>
<gene>
    <name evidence="1" type="ORF">L2E82_25720</name>
</gene>
<evidence type="ECO:0000313" key="1">
    <source>
        <dbReference type="EMBL" id="KAI3753660.1"/>
    </source>
</evidence>
<name>A0ACB9E4A1_CICIN</name>
<evidence type="ECO:0000313" key="2">
    <source>
        <dbReference type="Proteomes" id="UP001055811"/>
    </source>
</evidence>
<protein>
    <submittedName>
        <fullName evidence="1">Uncharacterized protein</fullName>
    </submittedName>
</protein>
<reference evidence="2" key="1">
    <citation type="journal article" date="2022" name="Mol. Ecol. Resour.">
        <title>The genomes of chicory, endive, great burdock and yacon provide insights into Asteraceae palaeo-polyploidization history and plant inulin production.</title>
        <authorList>
            <person name="Fan W."/>
            <person name="Wang S."/>
            <person name="Wang H."/>
            <person name="Wang A."/>
            <person name="Jiang F."/>
            <person name="Liu H."/>
            <person name="Zhao H."/>
            <person name="Xu D."/>
            <person name="Zhang Y."/>
        </authorList>
    </citation>
    <scope>NUCLEOTIDE SEQUENCE [LARGE SCALE GENOMIC DNA]</scope>
    <source>
        <strain evidence="2">cv. Punajuju</strain>
    </source>
</reference>
<reference evidence="1 2" key="2">
    <citation type="journal article" date="2022" name="Mol. Ecol. Resour.">
        <title>The genomes of chicory, endive, great burdock and yacon provide insights into Asteraceae paleo-polyploidization history and plant inulin production.</title>
        <authorList>
            <person name="Fan W."/>
            <person name="Wang S."/>
            <person name="Wang H."/>
            <person name="Wang A."/>
            <person name="Jiang F."/>
            <person name="Liu H."/>
            <person name="Zhao H."/>
            <person name="Xu D."/>
            <person name="Zhang Y."/>
        </authorList>
    </citation>
    <scope>NUCLEOTIDE SEQUENCE [LARGE SCALE GENOMIC DNA]</scope>
    <source>
        <strain evidence="2">cv. Punajuju</strain>
        <tissue evidence="1">Leaves</tissue>
    </source>
</reference>
<accession>A0ACB9E4A1</accession>
<dbReference type="Proteomes" id="UP001055811">
    <property type="component" value="Linkage Group LG04"/>
</dbReference>
<organism evidence="1 2">
    <name type="scientific">Cichorium intybus</name>
    <name type="common">Chicory</name>
    <dbReference type="NCBI Taxonomy" id="13427"/>
    <lineage>
        <taxon>Eukaryota</taxon>
        <taxon>Viridiplantae</taxon>
        <taxon>Streptophyta</taxon>
        <taxon>Embryophyta</taxon>
        <taxon>Tracheophyta</taxon>
        <taxon>Spermatophyta</taxon>
        <taxon>Magnoliopsida</taxon>
        <taxon>eudicotyledons</taxon>
        <taxon>Gunneridae</taxon>
        <taxon>Pentapetalae</taxon>
        <taxon>asterids</taxon>
        <taxon>campanulids</taxon>
        <taxon>Asterales</taxon>
        <taxon>Asteraceae</taxon>
        <taxon>Cichorioideae</taxon>
        <taxon>Cichorieae</taxon>
        <taxon>Cichoriinae</taxon>
        <taxon>Cichorium</taxon>
    </lineage>
</organism>
<dbReference type="EMBL" id="CM042012">
    <property type="protein sequence ID" value="KAI3753660.1"/>
    <property type="molecule type" value="Genomic_DNA"/>
</dbReference>
<sequence length="111" mass="12262">MAANADSTPSPPVPAPSPLSSVCNRYCVFAQLYPCFLSDGQEKRLAKEIESIEKDTGFKLRVLAQNYPDTPGLTIKDLWQLDDRTIVFVANPTFGKVSISDILHPLLLLNK</sequence>
<keyword evidence="2" id="KW-1185">Reference proteome</keyword>
<proteinExistence type="predicted"/>